<keyword evidence="2" id="KW-0479">Metal-binding</keyword>
<dbReference type="Gene3D" id="1.10.150.20">
    <property type="entry name" value="5' to 3' exonuclease, C-terminal subdomain"/>
    <property type="match status" value="1"/>
</dbReference>
<dbReference type="InterPro" id="IPR025657">
    <property type="entry name" value="RadC_JAB"/>
</dbReference>
<keyword evidence="1" id="KW-0645">Protease</keyword>
<proteinExistence type="inferred from homology"/>
<comment type="caution">
    <text evidence="8">The sequence shown here is derived from an EMBL/GenBank/DDBJ whole genome shotgun (WGS) entry which is preliminary data.</text>
</comment>
<keyword evidence="4" id="KW-0862">Zinc</keyword>
<dbReference type="NCBIfam" id="NF000642">
    <property type="entry name" value="PRK00024.1"/>
    <property type="match status" value="1"/>
</dbReference>
<name>A0A4S1CMA9_9BACT</name>
<keyword evidence="5" id="KW-0482">Metalloprotease</keyword>
<evidence type="ECO:0000256" key="4">
    <source>
        <dbReference type="ARBA" id="ARBA00022833"/>
    </source>
</evidence>
<dbReference type="PANTHER" id="PTHR30471:SF3">
    <property type="entry name" value="UPF0758 PROTEIN YEES-RELATED"/>
    <property type="match status" value="1"/>
</dbReference>
<dbReference type="AlphaFoldDB" id="A0A4S1CMA9"/>
<dbReference type="NCBIfam" id="TIGR00608">
    <property type="entry name" value="radc"/>
    <property type="match status" value="1"/>
</dbReference>
<dbReference type="GO" id="GO:0046872">
    <property type="term" value="F:metal ion binding"/>
    <property type="evidence" value="ECO:0007669"/>
    <property type="project" value="UniProtKB-KW"/>
</dbReference>
<dbReference type="InterPro" id="IPR010994">
    <property type="entry name" value="RuvA_2-like"/>
</dbReference>
<dbReference type="PROSITE" id="PS50249">
    <property type="entry name" value="MPN"/>
    <property type="match status" value="1"/>
</dbReference>
<evidence type="ECO:0000256" key="2">
    <source>
        <dbReference type="ARBA" id="ARBA00022723"/>
    </source>
</evidence>
<dbReference type="RefSeq" id="WP_135869245.1">
    <property type="nucleotide sequence ID" value="NZ_SRSC01000001.1"/>
</dbReference>
<evidence type="ECO:0000256" key="3">
    <source>
        <dbReference type="ARBA" id="ARBA00022801"/>
    </source>
</evidence>
<dbReference type="SUPFAM" id="SSF47781">
    <property type="entry name" value="RuvA domain 2-like"/>
    <property type="match status" value="1"/>
</dbReference>
<dbReference type="CDD" id="cd08071">
    <property type="entry name" value="MPN_DUF2466"/>
    <property type="match status" value="1"/>
</dbReference>
<dbReference type="Pfam" id="PF20582">
    <property type="entry name" value="UPF0758_N"/>
    <property type="match status" value="1"/>
</dbReference>
<dbReference type="Gene3D" id="3.40.140.10">
    <property type="entry name" value="Cytidine Deaminase, domain 2"/>
    <property type="match status" value="1"/>
</dbReference>
<dbReference type="GO" id="GO:0006508">
    <property type="term" value="P:proteolysis"/>
    <property type="evidence" value="ECO:0007669"/>
    <property type="project" value="UniProtKB-KW"/>
</dbReference>
<dbReference type="PANTHER" id="PTHR30471">
    <property type="entry name" value="DNA REPAIR PROTEIN RADC"/>
    <property type="match status" value="1"/>
</dbReference>
<feature type="domain" description="MPN" evidence="7">
    <location>
        <begin position="109"/>
        <end position="231"/>
    </location>
</feature>
<dbReference type="InterPro" id="IPR037518">
    <property type="entry name" value="MPN"/>
</dbReference>
<organism evidence="8 9">
    <name type="scientific">Geomonas terrae</name>
    <dbReference type="NCBI Taxonomy" id="2562681"/>
    <lineage>
        <taxon>Bacteria</taxon>
        <taxon>Pseudomonadati</taxon>
        <taxon>Thermodesulfobacteriota</taxon>
        <taxon>Desulfuromonadia</taxon>
        <taxon>Geobacterales</taxon>
        <taxon>Geobacteraceae</taxon>
        <taxon>Geomonas</taxon>
    </lineage>
</organism>
<dbReference type="GO" id="GO:0008237">
    <property type="term" value="F:metallopeptidase activity"/>
    <property type="evidence" value="ECO:0007669"/>
    <property type="project" value="UniProtKB-KW"/>
</dbReference>
<evidence type="ECO:0000259" key="7">
    <source>
        <dbReference type="PROSITE" id="PS50249"/>
    </source>
</evidence>
<evidence type="ECO:0000256" key="5">
    <source>
        <dbReference type="ARBA" id="ARBA00023049"/>
    </source>
</evidence>
<accession>A0A4S1CMA9</accession>
<gene>
    <name evidence="8" type="ORF">E4633_05580</name>
</gene>
<dbReference type="Pfam" id="PF04002">
    <property type="entry name" value="RadC"/>
    <property type="match status" value="1"/>
</dbReference>
<dbReference type="InterPro" id="IPR001405">
    <property type="entry name" value="UPF0758"/>
</dbReference>
<evidence type="ECO:0000256" key="6">
    <source>
        <dbReference type="RuleBase" id="RU003797"/>
    </source>
</evidence>
<evidence type="ECO:0000313" key="8">
    <source>
        <dbReference type="EMBL" id="TGU74927.1"/>
    </source>
</evidence>
<protein>
    <submittedName>
        <fullName evidence="8">JAB domain-containing protein</fullName>
    </submittedName>
</protein>
<evidence type="ECO:0000256" key="1">
    <source>
        <dbReference type="ARBA" id="ARBA00022670"/>
    </source>
</evidence>
<keyword evidence="3" id="KW-0378">Hydrolase</keyword>
<comment type="similarity">
    <text evidence="6">Belongs to the UPF0758 family.</text>
</comment>
<dbReference type="InterPro" id="IPR046778">
    <property type="entry name" value="UPF0758_N"/>
</dbReference>
<keyword evidence="9" id="KW-1185">Reference proteome</keyword>
<dbReference type="EMBL" id="SRSC01000001">
    <property type="protein sequence ID" value="TGU74927.1"/>
    <property type="molecule type" value="Genomic_DNA"/>
</dbReference>
<dbReference type="Proteomes" id="UP000306416">
    <property type="component" value="Unassembled WGS sequence"/>
</dbReference>
<sequence length="233" mass="25804">MSGGIKSWPEAERPREKLMRKGASALSEAELLALILGSGDAASGRSALDLGRELMLQFKSLRALADASCREIQQVKGIGPAKATCILAALDLSRRIREKEGRPIESLVRFTSASQVFEQLNHEFRDRHTEHFMVLLLDGKNRIITRAQISEGSLNQSIVHPREVFNAAVRQSAAAMILLHNHPTGDPTPSPEDLEVTRRLCDAGQLMGIRVLDHIIIGENEFYSFADHGQLQY</sequence>
<reference evidence="8 9" key="1">
    <citation type="submission" date="2019-04" db="EMBL/GenBank/DDBJ databases">
        <title>Geobacter oryzae sp. nov., ferric-reducing bacteria isolated from paddy soil.</title>
        <authorList>
            <person name="Xu Z."/>
            <person name="Masuda Y."/>
            <person name="Itoh H."/>
            <person name="Senoo K."/>
        </authorList>
    </citation>
    <scope>NUCLEOTIDE SEQUENCE [LARGE SCALE GENOMIC DNA]</scope>
    <source>
        <strain evidence="8 9">Red111</strain>
    </source>
</reference>
<evidence type="ECO:0000313" key="9">
    <source>
        <dbReference type="Proteomes" id="UP000306416"/>
    </source>
</evidence>